<dbReference type="SUPFAM" id="SSF53671">
    <property type="entry name" value="Aspartate/ornithine carbamoyltransferase"/>
    <property type="match status" value="1"/>
</dbReference>
<proteinExistence type="predicted"/>
<dbReference type="OrthoDB" id="5828124at2759"/>
<keyword evidence="3" id="KW-1185">Reference proteome</keyword>
<reference evidence="2" key="1">
    <citation type="submission" date="2018-11" db="EMBL/GenBank/DDBJ databases">
        <authorList>
            <consortium name="Pathogen Informatics"/>
        </authorList>
    </citation>
    <scope>NUCLEOTIDE SEQUENCE</scope>
</reference>
<dbReference type="Proteomes" id="UP000784294">
    <property type="component" value="Unassembled WGS sequence"/>
</dbReference>
<dbReference type="GO" id="GO:0016743">
    <property type="term" value="F:carboxyl- or carbamoyltransferase activity"/>
    <property type="evidence" value="ECO:0007669"/>
    <property type="project" value="InterPro"/>
</dbReference>
<name>A0A448X8B9_9PLAT</name>
<dbReference type="InterPro" id="IPR036901">
    <property type="entry name" value="Asp/Orn_carbamoylTrfase_sf"/>
</dbReference>
<organism evidence="2 3">
    <name type="scientific">Protopolystoma xenopodis</name>
    <dbReference type="NCBI Taxonomy" id="117903"/>
    <lineage>
        <taxon>Eukaryota</taxon>
        <taxon>Metazoa</taxon>
        <taxon>Spiralia</taxon>
        <taxon>Lophotrochozoa</taxon>
        <taxon>Platyhelminthes</taxon>
        <taxon>Monogenea</taxon>
        <taxon>Polyopisthocotylea</taxon>
        <taxon>Polystomatidea</taxon>
        <taxon>Polystomatidae</taxon>
        <taxon>Protopolystoma</taxon>
    </lineage>
</organism>
<dbReference type="EMBL" id="CAAALY010114642">
    <property type="protein sequence ID" value="VEL30702.1"/>
    <property type="molecule type" value="Genomic_DNA"/>
</dbReference>
<keyword evidence="1" id="KW-0808">Transferase</keyword>
<comment type="caution">
    <text evidence="2">The sequence shown here is derived from an EMBL/GenBank/DDBJ whole genome shotgun (WGS) entry which is preliminary data.</text>
</comment>
<accession>A0A448X8B9</accession>
<sequence length="56" mass="6450">MAGDLKNGRTVHSLARLLCLYNVTLRYVPYQADLAMPKEIVEYVAKHGIRQEVFTR</sequence>
<dbReference type="GO" id="GO:0006520">
    <property type="term" value="P:amino acid metabolic process"/>
    <property type="evidence" value="ECO:0007669"/>
    <property type="project" value="InterPro"/>
</dbReference>
<evidence type="ECO:0000313" key="3">
    <source>
        <dbReference type="Proteomes" id="UP000784294"/>
    </source>
</evidence>
<gene>
    <name evidence="2" type="ORF">PXEA_LOCUS24142</name>
</gene>
<dbReference type="GO" id="GO:0016597">
    <property type="term" value="F:amino acid binding"/>
    <property type="evidence" value="ECO:0007669"/>
    <property type="project" value="InterPro"/>
</dbReference>
<evidence type="ECO:0000256" key="1">
    <source>
        <dbReference type="ARBA" id="ARBA00022679"/>
    </source>
</evidence>
<dbReference type="AlphaFoldDB" id="A0A448X8B9"/>
<protein>
    <submittedName>
        <fullName evidence="2">Uncharacterized protein</fullName>
    </submittedName>
</protein>
<dbReference type="Gene3D" id="3.40.50.1370">
    <property type="entry name" value="Aspartate/ornithine carbamoyltransferase"/>
    <property type="match status" value="1"/>
</dbReference>
<evidence type="ECO:0000313" key="2">
    <source>
        <dbReference type="EMBL" id="VEL30702.1"/>
    </source>
</evidence>